<dbReference type="InterPro" id="IPR001789">
    <property type="entry name" value="Sig_transdc_resp-reg_receiver"/>
</dbReference>
<dbReference type="CDD" id="cd17569">
    <property type="entry name" value="REC_HupR-like"/>
    <property type="match status" value="1"/>
</dbReference>
<dbReference type="KEGG" id="ddu:GF1_06010"/>
<dbReference type="Proteomes" id="UP001063350">
    <property type="component" value="Chromosome"/>
</dbReference>
<evidence type="ECO:0000313" key="3">
    <source>
        <dbReference type="EMBL" id="BCO08225.1"/>
    </source>
</evidence>
<feature type="modified residue" description="4-aspartylphosphate" evidence="1">
    <location>
        <position position="53"/>
    </location>
</feature>
<dbReference type="PROSITE" id="PS50110">
    <property type="entry name" value="RESPONSE_REGULATORY"/>
    <property type="match status" value="1"/>
</dbReference>
<dbReference type="AlphaFoldDB" id="A0A915U9B9"/>
<dbReference type="PANTHER" id="PTHR45228:SF8">
    <property type="entry name" value="TWO-COMPONENT RESPONSE REGULATOR-RELATED"/>
    <property type="match status" value="1"/>
</dbReference>
<dbReference type="EMBL" id="AP024233">
    <property type="protein sequence ID" value="BCO08225.1"/>
    <property type="molecule type" value="Genomic_DNA"/>
</dbReference>
<evidence type="ECO:0000256" key="1">
    <source>
        <dbReference type="PROSITE-ProRule" id="PRU00169"/>
    </source>
</evidence>
<evidence type="ECO:0000313" key="4">
    <source>
        <dbReference type="Proteomes" id="UP001063350"/>
    </source>
</evidence>
<evidence type="ECO:0000259" key="2">
    <source>
        <dbReference type="PROSITE" id="PS50110"/>
    </source>
</evidence>
<dbReference type="InterPro" id="IPR011006">
    <property type="entry name" value="CheY-like_superfamily"/>
</dbReference>
<sequence>MTEKILLVDDEVNVLQSLTRQLRKRFATHTATSGDEALQILKKEGPFAVIVSDMRMPGMDGIQLLSRVKDLYPETIRIMLTGNADQETAIKAVNKGNIFRFLTKPCSSGTLILALTMALHQYRVESAERNLLDETLRGSVKVLTEILSQANPLAFSSGYRIKHYVVTMARELQLPGLWQFEIAALMSQIGCITLPAEILNKRYANIELTPDEQQMFANHPLVGSRLLGNIPRLENVAAMIAHQLRRFDEYDDGLEEKLAEEVCIGAQLLKTTLDYDLLLYRGMEPAEAMRQMKRDRGAYIQALLRLLEKTKSQERPTEVISLKARDIAPGMIVQEDVFARNGVLLIPKGQEVTWPMIQSLSNFAQQVGIQEPIRVLIGKRGE</sequence>
<dbReference type="Pfam" id="PF13487">
    <property type="entry name" value="HD_5"/>
    <property type="match status" value="1"/>
</dbReference>
<dbReference type="InterPro" id="IPR052020">
    <property type="entry name" value="Cyclic_di-GMP/3'3'-cGAMP_PDE"/>
</dbReference>
<feature type="domain" description="Response regulatory" evidence="2">
    <location>
        <begin position="4"/>
        <end position="119"/>
    </location>
</feature>
<accession>A0A915U9B9</accession>
<dbReference type="PANTHER" id="PTHR45228">
    <property type="entry name" value="CYCLIC DI-GMP PHOSPHODIESTERASE TM_0186-RELATED"/>
    <property type="match status" value="1"/>
</dbReference>
<dbReference type="Pfam" id="PF00072">
    <property type="entry name" value="Response_reg"/>
    <property type="match status" value="1"/>
</dbReference>
<dbReference type="Gene3D" id="3.40.50.2300">
    <property type="match status" value="1"/>
</dbReference>
<keyword evidence="4" id="KW-1185">Reference proteome</keyword>
<dbReference type="GO" id="GO:0000160">
    <property type="term" value="P:phosphorelay signal transduction system"/>
    <property type="evidence" value="ECO:0007669"/>
    <property type="project" value="InterPro"/>
</dbReference>
<dbReference type="SMART" id="SM00448">
    <property type="entry name" value="REC"/>
    <property type="match status" value="1"/>
</dbReference>
<dbReference type="Gene3D" id="1.10.3210.10">
    <property type="entry name" value="Hypothetical protein af1432"/>
    <property type="match status" value="1"/>
</dbReference>
<protein>
    <submittedName>
        <fullName evidence="3">Response regulator receiver modulated metal-dependent phosphohydrolase</fullName>
    </submittedName>
</protein>
<proteinExistence type="predicted"/>
<name>A0A915U9B9_9BACT</name>
<reference evidence="3" key="1">
    <citation type="submission" date="2020-12" db="EMBL/GenBank/DDBJ databases">
        <title>Desulfobium dissulfuricans gen. nov., sp. nov., a novel mesophilic, sulfate-reducing bacterium isolated from a deep-sea hydrothermal vent.</title>
        <authorList>
            <person name="Hashimoto Y."/>
            <person name="Tame A."/>
            <person name="Sawayama S."/>
            <person name="Miyazaki J."/>
            <person name="Takai K."/>
            <person name="Nakagawa S."/>
        </authorList>
    </citation>
    <scope>NUCLEOTIDE SEQUENCE</scope>
    <source>
        <strain evidence="3">GF1</strain>
    </source>
</reference>
<gene>
    <name evidence="3" type="ORF">GF1_06010</name>
</gene>
<organism evidence="3 4">
    <name type="scientific">Desulfolithobacter dissulfuricans</name>
    <dbReference type="NCBI Taxonomy" id="2795293"/>
    <lineage>
        <taxon>Bacteria</taxon>
        <taxon>Pseudomonadati</taxon>
        <taxon>Thermodesulfobacteriota</taxon>
        <taxon>Desulfobulbia</taxon>
        <taxon>Desulfobulbales</taxon>
        <taxon>Desulfobulbaceae</taxon>
        <taxon>Desulfolithobacter</taxon>
    </lineage>
</organism>
<keyword evidence="1" id="KW-0597">Phosphoprotein</keyword>
<dbReference type="SUPFAM" id="SSF52172">
    <property type="entry name" value="CheY-like"/>
    <property type="match status" value="1"/>
</dbReference>